<dbReference type="InterPro" id="IPR001810">
    <property type="entry name" value="F-box_dom"/>
</dbReference>
<gene>
    <name evidence="4" type="ORF">BUALT_Bualt12G0052600</name>
</gene>
<keyword evidence="5" id="KW-1185">Reference proteome</keyword>
<feature type="compositionally biased region" description="Acidic residues" evidence="2">
    <location>
        <begin position="292"/>
        <end position="305"/>
    </location>
</feature>
<reference evidence="4" key="1">
    <citation type="submission" date="2019-10" db="EMBL/GenBank/DDBJ databases">
        <authorList>
            <person name="Zhang R."/>
            <person name="Pan Y."/>
            <person name="Wang J."/>
            <person name="Ma R."/>
            <person name="Yu S."/>
        </authorList>
    </citation>
    <scope>NUCLEOTIDE SEQUENCE</scope>
    <source>
        <strain evidence="4">LA-IB0</strain>
        <tissue evidence="4">Leaf</tissue>
    </source>
</reference>
<protein>
    <recommendedName>
        <fullName evidence="3">F-box domain-containing protein</fullName>
    </recommendedName>
</protein>
<name>A0AAV6WVI0_9LAMI</name>
<evidence type="ECO:0000256" key="2">
    <source>
        <dbReference type="SAM" id="MobiDB-lite"/>
    </source>
</evidence>
<evidence type="ECO:0000313" key="4">
    <source>
        <dbReference type="EMBL" id="KAG8372307.1"/>
    </source>
</evidence>
<feature type="region of interest" description="Disordered" evidence="2">
    <location>
        <begin position="282"/>
        <end position="350"/>
    </location>
</feature>
<evidence type="ECO:0000313" key="5">
    <source>
        <dbReference type="Proteomes" id="UP000826271"/>
    </source>
</evidence>
<dbReference type="Pfam" id="PF12937">
    <property type="entry name" value="F-box-like"/>
    <property type="match status" value="1"/>
</dbReference>
<feature type="coiled-coil region" evidence="1">
    <location>
        <begin position="211"/>
        <end position="238"/>
    </location>
</feature>
<accession>A0AAV6WVI0</accession>
<proteinExistence type="predicted"/>
<sequence length="350" mass="40007">MNLWSVLPDELWRRIMEIGIEAKSLDHKAICRLSTTCRRLRRLAGDDSVWSLLVLHSDFPICGNDLDLSEINCDSSCSSTDNISKFKSLFKIRYEKERVLAELAEHQRKILEIMLDTSLDNDRDEKERLLFEHGRKIQEIMLHTSVEVESIMERMAGFRMLELNQAAADGLAKFALGELTASEHIATPAQDNIPGGSTIPSESTNTVVKMLESLMENMSELRSDMTLQNERLKRLEEKVEEVVKWTRPNHVEEDDNDDRVAQEYGGQDWDAAVVQPVVGDDDHLRGVQNDVEREDDGDPVGDEGDDHGRSSNVPDENKEKRLKRKSKYTQPPFTSPAYVMRARRVLSKRK</sequence>
<dbReference type="AlphaFoldDB" id="A0AAV6WVI0"/>
<evidence type="ECO:0000259" key="3">
    <source>
        <dbReference type="Pfam" id="PF12937"/>
    </source>
</evidence>
<dbReference type="EMBL" id="WHWC01000012">
    <property type="protein sequence ID" value="KAG8372307.1"/>
    <property type="molecule type" value="Genomic_DNA"/>
</dbReference>
<dbReference type="InterPro" id="IPR036047">
    <property type="entry name" value="F-box-like_dom_sf"/>
</dbReference>
<feature type="domain" description="F-box" evidence="3">
    <location>
        <begin position="4"/>
        <end position="53"/>
    </location>
</feature>
<organism evidence="4 5">
    <name type="scientific">Buddleja alternifolia</name>
    <dbReference type="NCBI Taxonomy" id="168488"/>
    <lineage>
        <taxon>Eukaryota</taxon>
        <taxon>Viridiplantae</taxon>
        <taxon>Streptophyta</taxon>
        <taxon>Embryophyta</taxon>
        <taxon>Tracheophyta</taxon>
        <taxon>Spermatophyta</taxon>
        <taxon>Magnoliopsida</taxon>
        <taxon>eudicotyledons</taxon>
        <taxon>Gunneridae</taxon>
        <taxon>Pentapetalae</taxon>
        <taxon>asterids</taxon>
        <taxon>lamiids</taxon>
        <taxon>Lamiales</taxon>
        <taxon>Scrophulariaceae</taxon>
        <taxon>Buddlejeae</taxon>
        <taxon>Buddleja</taxon>
    </lineage>
</organism>
<dbReference type="Gene3D" id="1.20.1280.50">
    <property type="match status" value="1"/>
</dbReference>
<evidence type="ECO:0000256" key="1">
    <source>
        <dbReference type="SAM" id="Coils"/>
    </source>
</evidence>
<feature type="compositionally biased region" description="Basic residues" evidence="2">
    <location>
        <begin position="341"/>
        <end position="350"/>
    </location>
</feature>
<keyword evidence="1" id="KW-0175">Coiled coil</keyword>
<dbReference type="Proteomes" id="UP000826271">
    <property type="component" value="Unassembled WGS sequence"/>
</dbReference>
<dbReference type="SUPFAM" id="SSF81383">
    <property type="entry name" value="F-box domain"/>
    <property type="match status" value="1"/>
</dbReference>
<comment type="caution">
    <text evidence="4">The sequence shown here is derived from an EMBL/GenBank/DDBJ whole genome shotgun (WGS) entry which is preliminary data.</text>
</comment>